<dbReference type="OrthoDB" id="9975943at2759"/>
<evidence type="ECO:0000256" key="2">
    <source>
        <dbReference type="SAM" id="SignalP"/>
    </source>
</evidence>
<organism evidence="4 5">
    <name type="scientific">Byssothecium circinans</name>
    <dbReference type="NCBI Taxonomy" id="147558"/>
    <lineage>
        <taxon>Eukaryota</taxon>
        <taxon>Fungi</taxon>
        <taxon>Dikarya</taxon>
        <taxon>Ascomycota</taxon>
        <taxon>Pezizomycotina</taxon>
        <taxon>Dothideomycetes</taxon>
        <taxon>Pleosporomycetidae</taxon>
        <taxon>Pleosporales</taxon>
        <taxon>Massarineae</taxon>
        <taxon>Massarinaceae</taxon>
        <taxon>Byssothecium</taxon>
    </lineage>
</organism>
<dbReference type="SUPFAM" id="SSF51735">
    <property type="entry name" value="NAD(P)-binding Rossmann-fold domains"/>
    <property type="match status" value="1"/>
</dbReference>
<comment type="subcellular location">
    <subcellularLocation>
        <location evidence="1">Membrane</location>
    </subcellularLocation>
</comment>
<dbReference type="PANTHER" id="PTHR14097:SF8">
    <property type="entry name" value="NAD(P)-BINDING DOMAIN-CONTAINING PROTEIN"/>
    <property type="match status" value="1"/>
</dbReference>
<proteinExistence type="predicted"/>
<dbReference type="GO" id="GO:0016020">
    <property type="term" value="C:membrane"/>
    <property type="evidence" value="ECO:0007669"/>
    <property type="project" value="UniProtKB-SubCell"/>
</dbReference>
<dbReference type="Gene3D" id="3.40.50.720">
    <property type="entry name" value="NAD(P)-binding Rossmann-like Domain"/>
    <property type="match status" value="1"/>
</dbReference>
<accession>A0A6A5TTJ7</accession>
<name>A0A6A5TTJ7_9PLEO</name>
<feature type="chain" id="PRO_5025680286" description="NAD-dependent epimerase/dehydratase domain-containing protein" evidence="2">
    <location>
        <begin position="21"/>
        <end position="242"/>
    </location>
</feature>
<dbReference type="InterPro" id="IPR001509">
    <property type="entry name" value="Epimerase_deHydtase"/>
</dbReference>
<evidence type="ECO:0000313" key="5">
    <source>
        <dbReference type="Proteomes" id="UP000800035"/>
    </source>
</evidence>
<feature type="domain" description="NAD-dependent epimerase/dehydratase" evidence="3">
    <location>
        <begin position="5"/>
        <end position="119"/>
    </location>
</feature>
<keyword evidence="2" id="KW-0732">Signal</keyword>
<sequence>MVHLILTGATGLVGSAVLHAMLTNEAVSRVSILSRRPVKMAEGHDKVKVVLHEDFKQYDKALLDELKDAQGCVWALGVSQNAVDKTEYFNITHDYPMAAAKAFATIHPEAPFTFVHVSGEGATQTPGMFTPIYGRVKGQIEQALFDLGKANPMLKVYNVRPAVVDWRHHAEIHPFIPKLPLYRKTLIAPIDAVYKSMITPTRPMGRVFTELAMQNGEPLEGKDLMMEGRLVPNIAIRRMAGL</sequence>
<dbReference type="AlphaFoldDB" id="A0A6A5TTJ7"/>
<dbReference type="PANTHER" id="PTHR14097">
    <property type="entry name" value="OXIDOREDUCTASE HTATIP2"/>
    <property type="match status" value="1"/>
</dbReference>
<feature type="signal peptide" evidence="2">
    <location>
        <begin position="1"/>
        <end position="20"/>
    </location>
</feature>
<evidence type="ECO:0000259" key="3">
    <source>
        <dbReference type="Pfam" id="PF01370"/>
    </source>
</evidence>
<keyword evidence="5" id="KW-1185">Reference proteome</keyword>
<evidence type="ECO:0000313" key="4">
    <source>
        <dbReference type="EMBL" id="KAF1954026.1"/>
    </source>
</evidence>
<dbReference type="EMBL" id="ML977001">
    <property type="protein sequence ID" value="KAF1954026.1"/>
    <property type="molecule type" value="Genomic_DNA"/>
</dbReference>
<dbReference type="Proteomes" id="UP000800035">
    <property type="component" value="Unassembled WGS sequence"/>
</dbReference>
<gene>
    <name evidence="4" type="ORF">CC80DRAFT_595560</name>
</gene>
<evidence type="ECO:0000256" key="1">
    <source>
        <dbReference type="ARBA" id="ARBA00004370"/>
    </source>
</evidence>
<dbReference type="InterPro" id="IPR036291">
    <property type="entry name" value="NAD(P)-bd_dom_sf"/>
</dbReference>
<dbReference type="Pfam" id="PF01370">
    <property type="entry name" value="Epimerase"/>
    <property type="match status" value="1"/>
</dbReference>
<protein>
    <recommendedName>
        <fullName evidence="3">NAD-dependent epimerase/dehydratase domain-containing protein</fullName>
    </recommendedName>
</protein>
<reference evidence="4" key="1">
    <citation type="journal article" date="2020" name="Stud. Mycol.">
        <title>101 Dothideomycetes genomes: a test case for predicting lifestyles and emergence of pathogens.</title>
        <authorList>
            <person name="Haridas S."/>
            <person name="Albert R."/>
            <person name="Binder M."/>
            <person name="Bloem J."/>
            <person name="Labutti K."/>
            <person name="Salamov A."/>
            <person name="Andreopoulos B."/>
            <person name="Baker S."/>
            <person name="Barry K."/>
            <person name="Bills G."/>
            <person name="Bluhm B."/>
            <person name="Cannon C."/>
            <person name="Castanera R."/>
            <person name="Culley D."/>
            <person name="Daum C."/>
            <person name="Ezra D."/>
            <person name="Gonzalez J."/>
            <person name="Henrissat B."/>
            <person name="Kuo A."/>
            <person name="Liang C."/>
            <person name="Lipzen A."/>
            <person name="Lutzoni F."/>
            <person name="Magnuson J."/>
            <person name="Mondo S."/>
            <person name="Nolan M."/>
            <person name="Ohm R."/>
            <person name="Pangilinan J."/>
            <person name="Park H.-J."/>
            <person name="Ramirez L."/>
            <person name="Alfaro M."/>
            <person name="Sun H."/>
            <person name="Tritt A."/>
            <person name="Yoshinaga Y."/>
            <person name="Zwiers L.-H."/>
            <person name="Turgeon B."/>
            <person name="Goodwin S."/>
            <person name="Spatafora J."/>
            <person name="Crous P."/>
            <person name="Grigoriev I."/>
        </authorList>
    </citation>
    <scope>NUCLEOTIDE SEQUENCE</scope>
    <source>
        <strain evidence="4">CBS 675.92</strain>
    </source>
</reference>